<dbReference type="InterPro" id="IPR000403">
    <property type="entry name" value="PI3/4_kinase_cat_dom"/>
</dbReference>
<feature type="compositionally biased region" description="Basic and acidic residues" evidence="10">
    <location>
        <begin position="1477"/>
        <end position="1521"/>
    </location>
</feature>
<evidence type="ECO:0000259" key="13">
    <source>
        <dbReference type="PROSITE" id="PS51190"/>
    </source>
</evidence>
<evidence type="ECO:0000256" key="8">
    <source>
        <dbReference type="ARBA" id="ARBA00047899"/>
    </source>
</evidence>
<sequence length="3455" mass="379893">MEVSTSKPHQSALDLYVHQLENAKDSPVSRRHAAQSFRIWVEETGALTLSDFHRTRFLERICERLRNLVISPLYSVEFAGLAAIAELVSHRVGDTPSLSAILWEALVSVKKCPKNVSKATHASMRSKAQYMAATSIGKIVTYERSMNPAVTQLHLVGSIFPLLRDKSRNANIGACRVLAAITAAGDGRTALDDIDLDTASELLRLVIGHVQGDPLVTEVARGAYTSIMRCIRHKQVLPSGSALSLSQRSAASLEGDDAADRATKLSRRSSISLDATGSDAFSQALGARIFSGHLHQVVYEAMGPGIMSSNSNASSLSACLVLATEYLKETQLPGVIKNRRGIVTAILALLPSRAARNAKVRSALSMAVPGLVSSLKAIEAEDRRWDSERQKEAQAQANKDSGREGERVRARRARARPPLPHLPYQAPSSTLSHSLSHSMQAGEAERDDTSRVGGGTGQQERERESELDGEYDLQPAPVPKPLGDVDTLIGPIVTFLLQCYDTCAAESVECSKQVFTGLAAVTGALKEGIVKYMPQIRPRLKLALSSNTDIESALTLVRSLAKHAPEAVAPAVATMLDVMLSREPTKELVTALQLLHSSLPVLAYPIQRRLLNVVSLTLAGVPFCLSNTAALPPLSERERVMAQHSDEAEEEKERLRRRVESQYTRSASAKPRRVTTSVSSSQLSSLPDSPVSALSQASPTESPLSAAGREMSMDIAMERERDSEREEDLTRSTTARGVPRKQGTKIRLVLPEEAFQPQDAELPKNLSPASLRDWQRSCLALLCHFDFGTFPLTDFAAHVVAGYLDDPDASLRRLACAALGHILIPDTELNSRRTRVLAHSLFLAGHRCTMLTGTAIRLVVVAVTDEEPSVRLAAYQAIHPFLDQFLHHDTDTVALTLTLGVNDTDPEVRKECLSLMGRLSPNRPALLYCLRNQFSSLLKRVTDAAQEQEGPSVDVPSDYSSGASSSSSSHWDQMPPPAPTGYLSGTAISAPLSLSLPHGSERESIGPMSPTSPSEAGYALGQSVSRGGGMAGLSGRGGGSRGKPFHTIGSVSVDILTHVISHSPPSVIMPQIDSLVTSLLTVISGVSQAKPAALTLSLSISLSADNVRERADQRLHLLSSLLRCLGHAAAVARMKMLPHLDKCFRTLIDIISVRPDGTAKSDQRKQALLALSSLVEHTGCSSVPLTVYPELLDHLSTIFHTERDVAVRLAASKALGTLGALDHRRLNALGQVRLTPSDVFVEGKPRFYVTADPFIHRDVGTPLPPPMRHHGPLEVDASRAHLLKDGNNGGEGGGGNQDTNAADGDGGDGDHGSTDLIVQVPHYVSQFGLDSLLMLLEDSAQYVRHPIVTSALCAVLRSGDQKELVQSRLPRILAGILATTDRAHRREGGQDTCRYFVEQAVLMVSFTGSYAFLSTGFTSALFRKYWGIAPLRLQLLALLETLLQARRQEFLGYLPFFVRPVLGVLYSQDAAQGADANSRKREREREREKEKEKAKDKSKDSKGPMSEEKEREKEREKEASLERGAQSGTGEAFLYRTLLTIQAMTPLLRDYLHNVVPALLHLLETPTVNRTSGSVGPIVSVPTQVRTLDTLERLCRTLPLDLHLSSLIQVLLLVISRPDVSGTSLIARTAVRVLCCAAFQAGSQFVVFVPAVSRVLSRKNVTSAATRDMETICNSLLGGVWPPRIPLMDKYNNIVPISGPVGFASLKGQRERAERGERGRDGEYDERERDRARHSMGAGMLGHAPPALGIGIGVGKGSPARDGALTRSVQTSLQTSMMDPLQKLCAQLRVPPAGEPDQIGWITSIAETAITHSPCGVLRACSVVTKRDARLARSLLTVAFLSLYDDADIGDKKSLAGALARAVSSDLLGMECLQMLLDLIEYMERTPTNFCDVFDFRGLSFLSEKCSAFAKALHYREKEYELQPLTSVRSLININHQLGLTDAAAGVIMHMQVRQRLEELRGQASKEHFHVRTEYLERLQDWGSALDQYQRRCGRFSISQAEREDALFGELRCLFSLGEYRQAQCIVNTVISAPKGLDPSLTETAPKGSRLHRTPSHTHVAMSLSDEQTRHMQKTRALAAFRMGDMTTLALYVTDLPTDEYLGAFLRAVLAVHRRDRAKAIIYIERAQRLLDPKFVALMAESYPRAYRIAVQAAQLEQLSQIIRYMETFTAAELDIDIGSPTPSPHSLSTTSATMDRHCRLAVAAAGAPHVSMAVGTSGIDDGARVRGRYIHSWNQLLAGVDPSPDTWAELLAIRRLVIPSTCDVDVIIRYAHVCRAAGRNALSERTLLSLVSLDKELPVIGKAPSDGMLYLTRPGSGRGVRASAATMGSEMSSLTGTSAPAIYAYTRHVWSTDASPASRVRAFHLLHRYIHKKGILEDNKKLGAKMLLRLSVWYAWLMWTDPDSRLILPGPATDVGNEQPPVPTVETVTENGTLFPKLPLKCVVPASRIPTLVEDRDMDKELLAEDVAYLCNDIVETQREAEAAKGRVVAEAVPPSPALTLSIFDKGVDRDRARGIERGLPLREREQAREREREAERERKRSQRYESVFSVDSRYSTRMREQERERAAATTPLTQPEGMGAAGVGDATLGGRVSRPSLTINVSDTLSMSEDAEDTERPPTLSPSEEEGVHVVGDTASLTPVDSAHVDTVVGVGTVGAETQGDKGHMNMRLAERARLGITRSERETERELIHKRVRGWAERAATLDPSNPRVHHAVGYSSLILATSLQEKRRQSEREREARVQALPEEEREAERTKEREGENEALMTEAIDYYSRAAAEGYFRCIAGPHSQDAFPALLRLLSILFKTSQGSSSVFAVFQEWFDRTSLDLWLSVVPQIIARMDSPSPSVRALVRHLLTTVGTRHPQALVYPLTVAAKTSTENGNALATSILNDMSVGMAKGAPSSLVGQAKLVSRELIRTARLWPEIWFKGIEVAAQFYYEDTQIDKMFASLGKLFQLLQTGAQTPAEQTFVSAFEGVLKEVEHLLKNYTLKKNPSRHLLEGAWEHLIWVYHIIEEQLPVLRILDLVYTAPALLECKDLELCVPGSYVAGQDVVGIHRFQPLMTVIHSKHRPRQATLIGSDGMKYVFCLKGSEDTRLDERVMQVFGYINTAFLTSPDTDRLGLMMHRYPVVPLSPSAGLISWVPDHDTLHNLIDTYRKDYSYCNVSTNHERTLLSVRRVSDYETASIVHKMEAFTNTMKQSTGLDIHKMLWLRSSSSEEWLLRRTAYTRSMAVGSIVGYLIGLGDRHPNNIMLGRSSGRVLHIDYGDCFETAMRRSRYPEKVPFRLTRIVVRAMSVSKVEGTFRTTCNLAMHVLRGHRDSIMAMLEAFVYDPLITWRLLAERKAVTHKMTKMSAHSGVRHQGRAGRNMKDLQHEDARGPDLLPLDRDTEAPEGDGEQDVNPKALAIVKRVEAKLTGKDFPYHPYALGIARQVELLIHQATNVENLVQAWKGWCPEW</sequence>
<dbReference type="PROSITE" id="PS00916">
    <property type="entry name" value="PI3_4_KINASE_2"/>
    <property type="match status" value="1"/>
</dbReference>
<feature type="region of interest" description="Disordered" evidence="10">
    <location>
        <begin position="1473"/>
        <end position="1524"/>
    </location>
</feature>
<evidence type="ECO:0000313" key="14">
    <source>
        <dbReference type="EMBL" id="GIQ79588.1"/>
    </source>
</evidence>
<gene>
    <name evidence="14" type="ORF">KIPB_000254</name>
</gene>
<feature type="compositionally biased region" description="Low complexity" evidence="10">
    <location>
        <begin position="957"/>
        <end position="969"/>
    </location>
</feature>
<evidence type="ECO:0000256" key="9">
    <source>
        <dbReference type="ARBA" id="ARBA00048679"/>
    </source>
</evidence>
<evidence type="ECO:0000256" key="1">
    <source>
        <dbReference type="ARBA" id="ARBA00011031"/>
    </source>
</evidence>
<feature type="region of interest" description="Disordered" evidence="10">
    <location>
        <begin position="1706"/>
        <end position="1731"/>
    </location>
</feature>
<feature type="domain" description="FATC" evidence="13">
    <location>
        <begin position="3423"/>
        <end position="3455"/>
    </location>
</feature>
<protein>
    <recommendedName>
        <fullName evidence="2">non-specific serine/threonine protein kinase</fullName>
        <ecNumber evidence="2">2.7.11.1</ecNumber>
    </recommendedName>
</protein>
<evidence type="ECO:0000256" key="2">
    <source>
        <dbReference type="ARBA" id="ARBA00012513"/>
    </source>
</evidence>
<feature type="compositionally biased region" description="Gly residues" evidence="10">
    <location>
        <begin position="1026"/>
        <end position="1041"/>
    </location>
</feature>
<dbReference type="PROSITE" id="PS51189">
    <property type="entry name" value="FAT"/>
    <property type="match status" value="1"/>
</dbReference>
<dbReference type="GO" id="GO:0005737">
    <property type="term" value="C:cytoplasm"/>
    <property type="evidence" value="ECO:0007669"/>
    <property type="project" value="TreeGrafter"/>
</dbReference>
<keyword evidence="6 14" id="KW-0418">Kinase</keyword>
<feature type="compositionally biased region" description="Basic and acidic residues" evidence="10">
    <location>
        <begin position="2729"/>
        <end position="2741"/>
    </location>
</feature>
<evidence type="ECO:0000256" key="7">
    <source>
        <dbReference type="ARBA" id="ARBA00022840"/>
    </source>
</evidence>
<dbReference type="InterPro" id="IPR024585">
    <property type="entry name" value="mTOR_dom"/>
</dbReference>
<comment type="catalytic activity">
    <reaction evidence="8">
        <text>L-threonyl-[protein] + ATP = O-phospho-L-threonyl-[protein] + ADP + H(+)</text>
        <dbReference type="Rhea" id="RHEA:46608"/>
        <dbReference type="Rhea" id="RHEA-COMP:11060"/>
        <dbReference type="Rhea" id="RHEA-COMP:11605"/>
        <dbReference type="ChEBI" id="CHEBI:15378"/>
        <dbReference type="ChEBI" id="CHEBI:30013"/>
        <dbReference type="ChEBI" id="CHEBI:30616"/>
        <dbReference type="ChEBI" id="CHEBI:61977"/>
        <dbReference type="ChEBI" id="CHEBI:456216"/>
        <dbReference type="EC" id="2.7.11.1"/>
    </reaction>
</comment>
<feature type="compositionally biased region" description="Basic and acidic residues" evidence="10">
    <location>
        <begin position="2751"/>
        <end position="2760"/>
    </location>
</feature>
<dbReference type="Gene3D" id="1.20.120.150">
    <property type="entry name" value="FKBP12-rapamycin binding domain"/>
    <property type="match status" value="1"/>
</dbReference>
<dbReference type="OrthoDB" id="2250022at2759"/>
<feature type="compositionally biased region" description="Basic and acidic residues" evidence="10">
    <location>
        <begin position="3366"/>
        <end position="3388"/>
    </location>
</feature>
<evidence type="ECO:0000256" key="10">
    <source>
        <dbReference type="SAM" id="MobiDB-lite"/>
    </source>
</evidence>
<feature type="compositionally biased region" description="Basic and acidic residues" evidence="10">
    <location>
        <begin position="1708"/>
        <end position="1731"/>
    </location>
</feature>
<feature type="region of interest" description="Disordered" evidence="10">
    <location>
        <begin position="382"/>
        <end position="483"/>
    </location>
</feature>
<feature type="compositionally biased region" description="Polar residues" evidence="10">
    <location>
        <begin position="693"/>
        <end position="703"/>
    </location>
</feature>
<dbReference type="InterPro" id="IPR026683">
    <property type="entry name" value="TOR_cat"/>
</dbReference>
<dbReference type="Proteomes" id="UP000265618">
    <property type="component" value="Unassembled WGS sequence"/>
</dbReference>
<keyword evidence="15" id="KW-1185">Reference proteome</keyword>
<feature type="domain" description="PI3K/PI4K catalytic" evidence="11">
    <location>
        <begin position="3058"/>
        <end position="3390"/>
    </location>
</feature>
<feature type="region of interest" description="Disordered" evidence="10">
    <location>
        <begin position="1282"/>
        <end position="1313"/>
    </location>
</feature>
<feature type="region of interest" description="Disordered" evidence="10">
    <location>
        <begin position="2729"/>
        <end position="2760"/>
    </location>
</feature>
<dbReference type="SMART" id="SM00146">
    <property type="entry name" value="PI3Kc"/>
    <property type="match status" value="1"/>
</dbReference>
<dbReference type="SMART" id="SM01346">
    <property type="entry name" value="DUF3385"/>
    <property type="match status" value="1"/>
</dbReference>
<dbReference type="FunFam" id="3.30.1010.10:FF:000006">
    <property type="entry name" value="Serine/threonine-protein kinase TOR"/>
    <property type="match status" value="1"/>
</dbReference>
<feature type="compositionally biased region" description="Basic and acidic residues" evidence="10">
    <location>
        <begin position="2559"/>
        <end position="2568"/>
    </location>
</feature>
<dbReference type="InterPro" id="IPR018936">
    <property type="entry name" value="PI3/4_kinase_CS"/>
</dbReference>
<dbReference type="InterPro" id="IPR003151">
    <property type="entry name" value="PIK-rel_kinase_FAT"/>
</dbReference>
<dbReference type="InterPro" id="IPR011009">
    <property type="entry name" value="Kinase-like_dom_sf"/>
</dbReference>
<dbReference type="GO" id="GO:0004674">
    <property type="term" value="F:protein serine/threonine kinase activity"/>
    <property type="evidence" value="ECO:0007669"/>
    <property type="project" value="UniProtKB-EC"/>
</dbReference>
<feature type="region of interest" description="Disordered" evidence="10">
    <location>
        <begin position="2520"/>
        <end position="2629"/>
    </location>
</feature>
<dbReference type="Gene3D" id="1.10.1070.11">
    <property type="entry name" value="Phosphatidylinositol 3-/4-kinase, catalytic domain"/>
    <property type="match status" value="1"/>
</dbReference>
<dbReference type="GO" id="GO:0031932">
    <property type="term" value="C:TORC2 complex"/>
    <property type="evidence" value="ECO:0007669"/>
    <property type="project" value="TreeGrafter"/>
</dbReference>
<keyword evidence="4" id="KW-0677">Repeat</keyword>
<dbReference type="InterPro" id="IPR003152">
    <property type="entry name" value="FATC_dom"/>
</dbReference>
<comment type="catalytic activity">
    <reaction evidence="9">
        <text>L-seryl-[protein] + ATP = O-phospho-L-seryl-[protein] + ADP + H(+)</text>
        <dbReference type="Rhea" id="RHEA:17989"/>
        <dbReference type="Rhea" id="RHEA-COMP:9863"/>
        <dbReference type="Rhea" id="RHEA-COMP:11604"/>
        <dbReference type="ChEBI" id="CHEBI:15378"/>
        <dbReference type="ChEBI" id="CHEBI:29999"/>
        <dbReference type="ChEBI" id="CHEBI:30616"/>
        <dbReference type="ChEBI" id="CHEBI:83421"/>
        <dbReference type="ChEBI" id="CHEBI:456216"/>
        <dbReference type="EC" id="2.7.11.1"/>
    </reaction>
</comment>
<dbReference type="InterPro" id="IPR050517">
    <property type="entry name" value="DDR_Repair_Kinase"/>
</dbReference>
<dbReference type="GO" id="GO:0016242">
    <property type="term" value="P:negative regulation of macroautophagy"/>
    <property type="evidence" value="ECO:0007669"/>
    <property type="project" value="TreeGrafter"/>
</dbReference>
<dbReference type="GO" id="GO:0005634">
    <property type="term" value="C:nucleus"/>
    <property type="evidence" value="ECO:0007669"/>
    <property type="project" value="TreeGrafter"/>
</dbReference>
<dbReference type="GO" id="GO:0005524">
    <property type="term" value="F:ATP binding"/>
    <property type="evidence" value="ECO:0007669"/>
    <property type="project" value="UniProtKB-KW"/>
</dbReference>
<evidence type="ECO:0000313" key="15">
    <source>
        <dbReference type="Proteomes" id="UP000265618"/>
    </source>
</evidence>
<dbReference type="Gene3D" id="1.25.10.10">
    <property type="entry name" value="Leucine-rich Repeat Variant"/>
    <property type="match status" value="3"/>
</dbReference>
<dbReference type="InterPro" id="IPR016024">
    <property type="entry name" value="ARM-type_fold"/>
</dbReference>
<dbReference type="PROSITE" id="PS50290">
    <property type="entry name" value="PI3_4_KINASE_3"/>
    <property type="match status" value="1"/>
</dbReference>
<dbReference type="InterPro" id="IPR036940">
    <property type="entry name" value="PI3/4_kinase_cat_sf"/>
</dbReference>
<dbReference type="Pfam" id="PF02259">
    <property type="entry name" value="FAT"/>
    <property type="match status" value="2"/>
</dbReference>
<feature type="compositionally biased region" description="Basic and acidic residues" evidence="10">
    <location>
        <begin position="2520"/>
        <end position="2540"/>
    </location>
</feature>
<feature type="compositionally biased region" description="Polar residues" evidence="10">
    <location>
        <begin position="2597"/>
        <end position="2609"/>
    </location>
</feature>
<dbReference type="SMART" id="SM01345">
    <property type="entry name" value="Rapamycin_bind"/>
    <property type="match status" value="1"/>
</dbReference>
<evidence type="ECO:0000256" key="5">
    <source>
        <dbReference type="ARBA" id="ARBA00022741"/>
    </source>
</evidence>
<reference evidence="14 15" key="1">
    <citation type="journal article" date="2018" name="PLoS ONE">
        <title>The draft genome of Kipferlia bialata reveals reductive genome evolution in fornicate parasites.</title>
        <authorList>
            <person name="Tanifuji G."/>
            <person name="Takabayashi S."/>
            <person name="Kume K."/>
            <person name="Takagi M."/>
            <person name="Nakayama T."/>
            <person name="Kamikawa R."/>
            <person name="Inagaki Y."/>
            <person name="Hashimoto T."/>
        </authorList>
    </citation>
    <scope>NUCLEOTIDE SEQUENCE [LARGE SCALE GENOMIC DNA]</scope>
    <source>
        <strain evidence="14">NY0173</strain>
    </source>
</reference>
<evidence type="ECO:0000259" key="11">
    <source>
        <dbReference type="PROSITE" id="PS50290"/>
    </source>
</evidence>
<feature type="compositionally biased region" description="Gly residues" evidence="10">
    <location>
        <begin position="1287"/>
        <end position="1296"/>
    </location>
</feature>
<dbReference type="InterPro" id="IPR036738">
    <property type="entry name" value="FRB_sf"/>
</dbReference>
<dbReference type="PROSITE" id="PS51190">
    <property type="entry name" value="FATC"/>
    <property type="match status" value="1"/>
</dbReference>
<dbReference type="SMART" id="SM01343">
    <property type="entry name" value="FATC"/>
    <property type="match status" value="1"/>
</dbReference>
<name>A0A9K3GE79_9EUKA</name>
<dbReference type="SUPFAM" id="SSF56112">
    <property type="entry name" value="Protein kinase-like (PK-like)"/>
    <property type="match status" value="1"/>
</dbReference>
<proteinExistence type="inferred from homology"/>
<dbReference type="Pfam" id="PF00454">
    <property type="entry name" value="PI3_PI4_kinase"/>
    <property type="match status" value="1"/>
</dbReference>
<dbReference type="SUPFAM" id="SSF48371">
    <property type="entry name" value="ARM repeat"/>
    <property type="match status" value="2"/>
</dbReference>
<feature type="compositionally biased region" description="Low complexity" evidence="10">
    <location>
        <begin position="677"/>
        <end position="692"/>
    </location>
</feature>
<accession>A0A9K3GE79</accession>
<dbReference type="GO" id="GO:0031931">
    <property type="term" value="C:TORC1 complex"/>
    <property type="evidence" value="ECO:0007669"/>
    <property type="project" value="TreeGrafter"/>
</dbReference>
<feature type="compositionally biased region" description="Basic and acidic residues" evidence="10">
    <location>
        <begin position="639"/>
        <end position="660"/>
    </location>
</feature>
<feature type="compositionally biased region" description="Basic and acidic residues" evidence="10">
    <location>
        <begin position="382"/>
        <end position="392"/>
    </location>
</feature>
<dbReference type="EC" id="2.7.11.1" evidence="2"/>
<dbReference type="Gene3D" id="3.30.1010.10">
    <property type="entry name" value="Phosphatidylinositol 3-kinase Catalytic Subunit, Chain A, domain 4"/>
    <property type="match status" value="1"/>
</dbReference>
<dbReference type="PANTHER" id="PTHR11139:SF9">
    <property type="entry name" value="SERINE_THREONINE-PROTEIN KINASE MTOR"/>
    <property type="match status" value="1"/>
</dbReference>
<dbReference type="Pfam" id="PF02260">
    <property type="entry name" value="FATC"/>
    <property type="match status" value="1"/>
</dbReference>
<dbReference type="CDD" id="cd05169">
    <property type="entry name" value="PIKKc_TOR"/>
    <property type="match status" value="1"/>
</dbReference>
<evidence type="ECO:0000256" key="4">
    <source>
        <dbReference type="ARBA" id="ARBA00022737"/>
    </source>
</evidence>
<evidence type="ECO:0000256" key="6">
    <source>
        <dbReference type="ARBA" id="ARBA00022777"/>
    </source>
</evidence>
<keyword evidence="5" id="KW-0547">Nucleotide-binding</keyword>
<organism evidence="14 15">
    <name type="scientific">Kipferlia bialata</name>
    <dbReference type="NCBI Taxonomy" id="797122"/>
    <lineage>
        <taxon>Eukaryota</taxon>
        <taxon>Metamonada</taxon>
        <taxon>Carpediemonas-like organisms</taxon>
        <taxon>Kipferlia</taxon>
    </lineage>
</organism>
<dbReference type="InterPro" id="IPR011989">
    <property type="entry name" value="ARM-like"/>
</dbReference>
<evidence type="ECO:0000259" key="12">
    <source>
        <dbReference type="PROSITE" id="PS51189"/>
    </source>
</evidence>
<dbReference type="SUPFAM" id="SSF47212">
    <property type="entry name" value="FKBP12-rapamycin-binding domain of FKBP-rapamycin-associated protein (FRAP)"/>
    <property type="match status" value="1"/>
</dbReference>
<dbReference type="EMBL" id="BDIP01000025">
    <property type="protein sequence ID" value="GIQ79588.1"/>
    <property type="molecule type" value="Genomic_DNA"/>
</dbReference>
<comment type="caution">
    <text evidence="14">The sequence shown here is derived from an EMBL/GenBank/DDBJ whole genome shotgun (WGS) entry which is preliminary data.</text>
</comment>
<keyword evidence="3" id="KW-0808">Transferase</keyword>
<keyword evidence="7" id="KW-0067">ATP-binding</keyword>
<dbReference type="InterPro" id="IPR014009">
    <property type="entry name" value="PIK_FAT"/>
</dbReference>
<comment type="similarity">
    <text evidence="1">Belongs to the PI3/PI4-kinase family.</text>
</comment>
<dbReference type="InterPro" id="IPR009076">
    <property type="entry name" value="FRB_dom"/>
</dbReference>
<dbReference type="Pfam" id="PF11865">
    <property type="entry name" value="mTOR_dom"/>
    <property type="match status" value="1"/>
</dbReference>
<feature type="domain" description="FAT" evidence="12">
    <location>
        <begin position="1898"/>
        <end position="2877"/>
    </location>
</feature>
<feature type="compositionally biased region" description="Low complexity" evidence="10">
    <location>
        <begin position="428"/>
        <end position="438"/>
    </location>
</feature>
<dbReference type="GO" id="GO:0044877">
    <property type="term" value="F:protein-containing complex binding"/>
    <property type="evidence" value="ECO:0007669"/>
    <property type="project" value="InterPro"/>
</dbReference>
<evidence type="ECO:0000256" key="3">
    <source>
        <dbReference type="ARBA" id="ARBA00022679"/>
    </source>
</evidence>
<feature type="region of interest" description="Disordered" evidence="10">
    <location>
        <begin position="639"/>
        <end position="742"/>
    </location>
</feature>
<dbReference type="PANTHER" id="PTHR11139">
    <property type="entry name" value="ATAXIA TELANGIECTASIA MUTATED ATM -RELATED"/>
    <property type="match status" value="1"/>
</dbReference>
<dbReference type="Pfam" id="PF08771">
    <property type="entry name" value="FRB_dom"/>
    <property type="match status" value="1"/>
</dbReference>
<feature type="compositionally biased region" description="Basic and acidic residues" evidence="10">
    <location>
        <begin position="716"/>
        <end position="730"/>
    </location>
</feature>
<feature type="region of interest" description="Disordered" evidence="10">
    <location>
        <begin position="3349"/>
        <end position="3397"/>
    </location>
</feature>
<feature type="region of interest" description="Disordered" evidence="10">
    <location>
        <begin position="942"/>
        <end position="1044"/>
    </location>
</feature>
<dbReference type="GO" id="GO:0031929">
    <property type="term" value="P:TOR signaling"/>
    <property type="evidence" value="ECO:0007669"/>
    <property type="project" value="TreeGrafter"/>
</dbReference>